<organism evidence="3 4">
    <name type="scientific">Gracilibacillus kekensis</name>
    <dbReference type="NCBI Taxonomy" id="1027249"/>
    <lineage>
        <taxon>Bacteria</taxon>
        <taxon>Bacillati</taxon>
        <taxon>Bacillota</taxon>
        <taxon>Bacilli</taxon>
        <taxon>Bacillales</taxon>
        <taxon>Bacillaceae</taxon>
        <taxon>Gracilibacillus</taxon>
    </lineage>
</organism>
<evidence type="ECO:0000313" key="3">
    <source>
        <dbReference type="EMBL" id="SHN35985.1"/>
    </source>
</evidence>
<feature type="domain" description="AB hydrolase-1" evidence="2">
    <location>
        <begin position="21"/>
        <end position="244"/>
    </location>
</feature>
<proteinExistence type="predicted"/>
<dbReference type="GO" id="GO:0016787">
    <property type="term" value="F:hydrolase activity"/>
    <property type="evidence" value="ECO:0007669"/>
    <property type="project" value="UniProtKB-KW"/>
</dbReference>
<sequence length="259" mass="29431">MYTEIDKLNIHYKQTGEGRPVVMLHGWGTKLDLFEDLQHSLSSNFQVTSIDFPGFGESDEPPESWDVRQYTDFLEKLLTKLEIKNPILIGHSFGGRVSIKYADRHQSGVHKIILIGSAGVKPKRKLDYYLKVYSYKTLKKVLNLPVLNRYKEDIIQKYRGKAGSSDYQSASRVMQQTLSKVVNEDLQHHMPNIKAPTLLIWGANDTSTPVEDAKIMEKLIPNAGLALIENAGHYVFLEQKRRVAVIVDTFLEDDKGAVE</sequence>
<keyword evidence="4" id="KW-1185">Reference proteome</keyword>
<gene>
    <name evidence="3" type="ORF">SAMN05216179_3665</name>
</gene>
<dbReference type="OrthoDB" id="9808398at2"/>
<dbReference type="STRING" id="1027249.SAMN05216179_3665"/>
<dbReference type="InterPro" id="IPR000073">
    <property type="entry name" value="AB_hydrolase_1"/>
</dbReference>
<evidence type="ECO:0000256" key="1">
    <source>
        <dbReference type="ARBA" id="ARBA00022801"/>
    </source>
</evidence>
<dbReference type="PANTHER" id="PTHR43798:SF31">
    <property type="entry name" value="AB HYDROLASE SUPERFAMILY PROTEIN YCLE"/>
    <property type="match status" value="1"/>
</dbReference>
<dbReference type="Pfam" id="PF12697">
    <property type="entry name" value="Abhydrolase_6"/>
    <property type="match status" value="1"/>
</dbReference>
<dbReference type="InterPro" id="IPR029058">
    <property type="entry name" value="AB_hydrolase_fold"/>
</dbReference>
<dbReference type="Gene3D" id="3.40.50.1820">
    <property type="entry name" value="alpha/beta hydrolase"/>
    <property type="match status" value="1"/>
</dbReference>
<dbReference type="AlphaFoldDB" id="A0A1M7QVN6"/>
<evidence type="ECO:0000313" key="4">
    <source>
        <dbReference type="Proteomes" id="UP000184184"/>
    </source>
</evidence>
<dbReference type="PANTHER" id="PTHR43798">
    <property type="entry name" value="MONOACYLGLYCEROL LIPASE"/>
    <property type="match status" value="1"/>
</dbReference>
<accession>A0A1M7QVN6</accession>
<dbReference type="SUPFAM" id="SSF53474">
    <property type="entry name" value="alpha/beta-Hydrolases"/>
    <property type="match status" value="1"/>
</dbReference>
<dbReference type="Proteomes" id="UP000184184">
    <property type="component" value="Unassembled WGS sequence"/>
</dbReference>
<keyword evidence="1" id="KW-0378">Hydrolase</keyword>
<protein>
    <submittedName>
        <fullName evidence="3">Pimeloyl-ACP methyl ester carboxylesterase</fullName>
    </submittedName>
</protein>
<dbReference type="InterPro" id="IPR050266">
    <property type="entry name" value="AB_hydrolase_sf"/>
</dbReference>
<dbReference type="PRINTS" id="PR00111">
    <property type="entry name" value="ABHYDROLASE"/>
</dbReference>
<name>A0A1M7QVN6_9BACI</name>
<dbReference type="EMBL" id="FRCZ01000010">
    <property type="protein sequence ID" value="SHN35985.1"/>
    <property type="molecule type" value="Genomic_DNA"/>
</dbReference>
<dbReference type="GO" id="GO:0016020">
    <property type="term" value="C:membrane"/>
    <property type="evidence" value="ECO:0007669"/>
    <property type="project" value="TreeGrafter"/>
</dbReference>
<evidence type="ECO:0000259" key="2">
    <source>
        <dbReference type="Pfam" id="PF12697"/>
    </source>
</evidence>
<dbReference type="RefSeq" id="WP_073203251.1">
    <property type="nucleotide sequence ID" value="NZ_FRCZ01000010.1"/>
</dbReference>
<reference evidence="3 4" key="1">
    <citation type="submission" date="2016-11" db="EMBL/GenBank/DDBJ databases">
        <authorList>
            <person name="Jaros S."/>
            <person name="Januszkiewicz K."/>
            <person name="Wedrychowicz H."/>
        </authorList>
    </citation>
    <scope>NUCLEOTIDE SEQUENCE [LARGE SCALE GENOMIC DNA]</scope>
    <source>
        <strain evidence="3 4">CGMCC 1.10681</strain>
    </source>
</reference>